<evidence type="ECO:0000313" key="3">
    <source>
        <dbReference type="Proteomes" id="UP001273505"/>
    </source>
</evidence>
<dbReference type="InterPro" id="IPR036465">
    <property type="entry name" value="vWFA_dom_sf"/>
</dbReference>
<dbReference type="PANTHER" id="PTHR33608">
    <property type="entry name" value="BLL2464 PROTEIN"/>
    <property type="match status" value="1"/>
</dbReference>
<dbReference type="Pfam" id="PF01882">
    <property type="entry name" value="DUF58"/>
    <property type="match status" value="1"/>
</dbReference>
<dbReference type="PANTHER" id="PTHR33608:SF12">
    <property type="entry name" value="DUF58 DOMAIN-CONTAINING PROTEIN"/>
    <property type="match status" value="1"/>
</dbReference>
<proteinExistence type="predicted"/>
<reference evidence="2 3" key="1">
    <citation type="submission" date="2023-11" db="EMBL/GenBank/DDBJ databases">
        <title>Gilvimarinus fulvus sp. nov., isolated from the surface of Kelp.</title>
        <authorList>
            <person name="Sun Y.Y."/>
            <person name="Gong Y."/>
            <person name="Du Z.J."/>
        </authorList>
    </citation>
    <scope>NUCLEOTIDE SEQUENCE [LARGE SCALE GENOMIC DNA]</scope>
    <source>
        <strain evidence="2 3">SDUM040013</strain>
    </source>
</reference>
<comment type="caution">
    <text evidence="2">The sequence shown here is derived from an EMBL/GenBank/DDBJ whole genome shotgun (WGS) entry which is preliminary data.</text>
</comment>
<evidence type="ECO:0000259" key="1">
    <source>
        <dbReference type="Pfam" id="PF01882"/>
    </source>
</evidence>
<dbReference type="SUPFAM" id="SSF53300">
    <property type="entry name" value="vWA-like"/>
    <property type="match status" value="1"/>
</dbReference>
<protein>
    <submittedName>
        <fullName evidence="2">DUF58 domain-containing protein</fullName>
    </submittedName>
</protein>
<name>A0ABU4RUW1_9GAMM</name>
<keyword evidence="3" id="KW-1185">Reference proteome</keyword>
<organism evidence="2 3">
    <name type="scientific">Gilvimarinus gilvus</name>
    <dbReference type="NCBI Taxonomy" id="3058038"/>
    <lineage>
        <taxon>Bacteria</taxon>
        <taxon>Pseudomonadati</taxon>
        <taxon>Pseudomonadota</taxon>
        <taxon>Gammaproteobacteria</taxon>
        <taxon>Cellvibrionales</taxon>
        <taxon>Cellvibrionaceae</taxon>
        <taxon>Gilvimarinus</taxon>
    </lineage>
</organism>
<dbReference type="Proteomes" id="UP001273505">
    <property type="component" value="Unassembled WGS sequence"/>
</dbReference>
<dbReference type="EMBL" id="JAXAFO010000005">
    <property type="protein sequence ID" value="MDX6848650.1"/>
    <property type="molecule type" value="Genomic_DNA"/>
</dbReference>
<feature type="domain" description="DUF58" evidence="1">
    <location>
        <begin position="61"/>
        <end position="277"/>
    </location>
</feature>
<sequence>MARSTLDSGAPDPRIYTSFAHLKGLQRQARRLSFLPRQRSKSVLAGRHSSRIRGRGLNFEELRDYRSGDDIRTIDWRVTARTGKAHVRVYAEEKDRASHVIVDQRMSMFFGSTHNMKSVAASEAATLCVYAILAKGDRVGAVVFNDSDVTSFKPGKSPAGTEQIIKCISDYNLRLNAQHLLPERSMSLNTPLQAAVEQVARDQLVVIISDFDDVDQSTEQYLGKLSQHNDVVLVLVRDPLAKQLPKNVQVAVSDGQSQMTLDTGNDRVHDKLQRALADRVGQLEAWRQKLNLTIVELSTADDTYEQIAQALAIRG</sequence>
<evidence type="ECO:0000313" key="2">
    <source>
        <dbReference type="EMBL" id="MDX6848650.1"/>
    </source>
</evidence>
<gene>
    <name evidence="2" type="ORF">SCD92_04715</name>
</gene>
<dbReference type="InterPro" id="IPR002881">
    <property type="entry name" value="DUF58"/>
</dbReference>
<accession>A0ABU4RUW1</accession>
<dbReference type="RefSeq" id="WP_302724631.1">
    <property type="nucleotide sequence ID" value="NZ_JAULRU010000823.1"/>
</dbReference>